<evidence type="ECO:0000313" key="9">
    <source>
        <dbReference type="EMBL" id="GLB69168.1"/>
    </source>
</evidence>
<dbReference type="PANTHER" id="PTHR30269">
    <property type="entry name" value="TRANSMEMBRANE PROTEIN YFCA"/>
    <property type="match status" value="1"/>
</dbReference>
<dbReference type="EMBL" id="BRVS01000027">
    <property type="protein sequence ID" value="GLB69168.1"/>
    <property type="molecule type" value="Genomic_DNA"/>
</dbReference>
<dbReference type="InterPro" id="IPR052017">
    <property type="entry name" value="TSUP"/>
</dbReference>
<dbReference type="Pfam" id="PF01925">
    <property type="entry name" value="TauE"/>
    <property type="match status" value="1"/>
</dbReference>
<feature type="transmembrane region" description="Helical" evidence="8">
    <location>
        <begin position="34"/>
        <end position="60"/>
    </location>
</feature>
<keyword evidence="7 8" id="KW-0472">Membrane</keyword>
<organism evidence="9 10">
    <name type="scientific">Arthrobacter mangrovi</name>
    <dbReference type="NCBI Taxonomy" id="2966350"/>
    <lineage>
        <taxon>Bacteria</taxon>
        <taxon>Bacillati</taxon>
        <taxon>Actinomycetota</taxon>
        <taxon>Actinomycetes</taxon>
        <taxon>Micrococcales</taxon>
        <taxon>Micrococcaceae</taxon>
        <taxon>Arthrobacter</taxon>
    </lineage>
</organism>
<keyword evidence="5 8" id="KW-0812">Transmembrane</keyword>
<dbReference type="PANTHER" id="PTHR30269:SF37">
    <property type="entry name" value="MEMBRANE TRANSPORTER PROTEIN"/>
    <property type="match status" value="1"/>
</dbReference>
<gene>
    <name evidence="9" type="ORF">AHIS1636_36110</name>
</gene>
<evidence type="ECO:0000256" key="5">
    <source>
        <dbReference type="ARBA" id="ARBA00022692"/>
    </source>
</evidence>
<evidence type="ECO:0000256" key="7">
    <source>
        <dbReference type="ARBA" id="ARBA00023136"/>
    </source>
</evidence>
<keyword evidence="6 8" id="KW-1133">Transmembrane helix</keyword>
<evidence type="ECO:0000256" key="8">
    <source>
        <dbReference type="RuleBase" id="RU363041"/>
    </source>
</evidence>
<feature type="transmembrane region" description="Helical" evidence="8">
    <location>
        <begin position="190"/>
        <end position="209"/>
    </location>
</feature>
<proteinExistence type="inferred from homology"/>
<evidence type="ECO:0000256" key="6">
    <source>
        <dbReference type="ARBA" id="ARBA00022989"/>
    </source>
</evidence>
<keyword evidence="4 8" id="KW-1003">Cell membrane</keyword>
<evidence type="ECO:0000256" key="1">
    <source>
        <dbReference type="ARBA" id="ARBA00004651"/>
    </source>
</evidence>
<feature type="transmembrane region" description="Helical" evidence="8">
    <location>
        <begin position="72"/>
        <end position="91"/>
    </location>
</feature>
<sequence>MQPLELGLTGLAVFLGSVSQRVTGLGFTLVAAPVLVLVMGPFNGVTLCLVLNAVLAAAVLCRTWRYVLWERAVQLFLGSLAGTVIGAQLVALMTAPALMVAVGLLIMLAVGLVLSGVRLRSLQGRRGALLTGLLSGGMNVTAGTGGPILAAHSVADGWAFMTFVGTVQVYFLGSNILALVMRGSAELSPAVWVSSAVALLAGATTGHFLSRAVPEKRAMRLVTGFSLAGGAATLLRGLFG</sequence>
<comment type="similarity">
    <text evidence="2 8">Belongs to the 4-toluene sulfonate uptake permease (TSUP) (TC 2.A.102) family.</text>
</comment>
<evidence type="ECO:0000256" key="2">
    <source>
        <dbReference type="ARBA" id="ARBA00009142"/>
    </source>
</evidence>
<dbReference type="InterPro" id="IPR002781">
    <property type="entry name" value="TM_pro_TauE-like"/>
</dbReference>
<accession>A0ABQ5MYX6</accession>
<dbReference type="Proteomes" id="UP001209654">
    <property type="component" value="Unassembled WGS sequence"/>
</dbReference>
<dbReference type="RefSeq" id="WP_264797255.1">
    <property type="nucleotide sequence ID" value="NZ_BRVS01000027.1"/>
</dbReference>
<evidence type="ECO:0000256" key="3">
    <source>
        <dbReference type="ARBA" id="ARBA00022448"/>
    </source>
</evidence>
<feature type="transmembrane region" description="Helical" evidence="8">
    <location>
        <begin position="129"/>
        <end position="151"/>
    </location>
</feature>
<keyword evidence="10" id="KW-1185">Reference proteome</keyword>
<evidence type="ECO:0000256" key="4">
    <source>
        <dbReference type="ARBA" id="ARBA00022475"/>
    </source>
</evidence>
<evidence type="ECO:0000313" key="10">
    <source>
        <dbReference type="Proteomes" id="UP001209654"/>
    </source>
</evidence>
<feature type="transmembrane region" description="Helical" evidence="8">
    <location>
        <begin position="97"/>
        <end position="117"/>
    </location>
</feature>
<feature type="transmembrane region" description="Helical" evidence="8">
    <location>
        <begin position="157"/>
        <end position="178"/>
    </location>
</feature>
<keyword evidence="3" id="KW-0813">Transport</keyword>
<feature type="transmembrane region" description="Helical" evidence="8">
    <location>
        <begin position="221"/>
        <end position="239"/>
    </location>
</feature>
<reference evidence="9 10" key="1">
    <citation type="journal article" date="2023" name="Int. J. Syst. Evol. Microbiol.">
        <title>Arthrobacter mangrovi sp. nov., an actinobacterium isolated from the rhizosphere of a mangrove.</title>
        <authorList>
            <person name="Hamada M."/>
            <person name="Saitou S."/>
            <person name="Enomoto N."/>
            <person name="Nanri K."/>
            <person name="Hidaka K."/>
            <person name="Miura T."/>
            <person name="Tamura T."/>
        </authorList>
    </citation>
    <scope>NUCLEOTIDE SEQUENCE [LARGE SCALE GENOMIC DNA]</scope>
    <source>
        <strain evidence="9 10">NBRC 112813</strain>
    </source>
</reference>
<comment type="caution">
    <text evidence="9">The sequence shown here is derived from an EMBL/GenBank/DDBJ whole genome shotgun (WGS) entry which is preliminary data.</text>
</comment>
<protein>
    <recommendedName>
        <fullName evidence="8">Probable membrane transporter protein</fullName>
    </recommendedName>
</protein>
<name>A0ABQ5MYX6_9MICC</name>
<comment type="subcellular location">
    <subcellularLocation>
        <location evidence="1 8">Cell membrane</location>
        <topology evidence="1 8">Multi-pass membrane protein</topology>
    </subcellularLocation>
</comment>